<comment type="subcellular location">
    <subcellularLocation>
        <location evidence="1">Mitochondrion</location>
    </subcellularLocation>
</comment>
<reference evidence="6 7" key="1">
    <citation type="submission" date="2024-08" db="EMBL/GenBank/DDBJ databases">
        <authorList>
            <person name="Cucini C."/>
            <person name="Frati F."/>
        </authorList>
    </citation>
    <scope>NUCLEOTIDE SEQUENCE [LARGE SCALE GENOMIC DNA]</scope>
</reference>
<evidence type="ECO:0000256" key="4">
    <source>
        <dbReference type="ARBA" id="ARBA00023128"/>
    </source>
</evidence>
<keyword evidence="3" id="KW-0809">Transit peptide</keyword>
<proteinExistence type="inferred from homology"/>
<dbReference type="PANTHER" id="PTHR13126">
    <property type="entry name" value="CHAPERONE ATP11"/>
    <property type="match status" value="1"/>
</dbReference>
<comment type="similarity">
    <text evidence="2">Belongs to the ATP11 family.</text>
</comment>
<evidence type="ECO:0000256" key="3">
    <source>
        <dbReference type="ARBA" id="ARBA00022946"/>
    </source>
</evidence>
<protein>
    <recommendedName>
        <fullName evidence="8">ATP synthase mitochondrial F1 complex assembly factor 1</fullName>
    </recommendedName>
</protein>
<dbReference type="EMBL" id="CAXLJM020000101">
    <property type="protein sequence ID" value="CAL8133659.1"/>
    <property type="molecule type" value="Genomic_DNA"/>
</dbReference>
<sequence>MHTGSRRVVMSILQNYMLRNSIDRALLQTQTLPVNFANNLSKGAFRQQERSIFTATAYANGQTSSNSSQNATEISSSRSGPPSQAQLDEEAWNKLNQLKEGLQTKNEYFQKYKDKFQKLETTAPRELLAKLEQLDDQKQDHLKRLKTAEKISKKPRSLNDVMRVDSLVNLDRQDVVNLWQEFHRHKEGLLGAVMSGVVYDKMKTLASVHKLFVMPLPRQDGYEFFFMQFDDNTFHFTPLILYQTHQESAPVAVRLINYTDLKSGKDLVLLRGEYDPKCMKAEDAHFLAVQTNFYYGETNESRLALLEKFSKEPHLFDHMSLIDELKRIQETHAQLFEFEPTEKSGSS</sequence>
<evidence type="ECO:0000256" key="2">
    <source>
        <dbReference type="ARBA" id="ARBA00009116"/>
    </source>
</evidence>
<evidence type="ECO:0000256" key="5">
    <source>
        <dbReference type="SAM" id="MobiDB-lite"/>
    </source>
</evidence>
<gene>
    <name evidence="6" type="ORF">ODALV1_LOCUS25165</name>
</gene>
<comment type="caution">
    <text evidence="6">The sequence shown here is derived from an EMBL/GenBank/DDBJ whole genome shotgun (WGS) entry which is preliminary data.</text>
</comment>
<keyword evidence="4" id="KW-0496">Mitochondrion</keyword>
<dbReference type="Pfam" id="PF06644">
    <property type="entry name" value="ATP11"/>
    <property type="match status" value="1"/>
</dbReference>
<evidence type="ECO:0000313" key="6">
    <source>
        <dbReference type="EMBL" id="CAL8133659.1"/>
    </source>
</evidence>
<evidence type="ECO:0000313" key="7">
    <source>
        <dbReference type="Proteomes" id="UP001642540"/>
    </source>
</evidence>
<dbReference type="PANTHER" id="PTHR13126:SF0">
    <property type="entry name" value="ATP SYNTHASE MITOCHONDRIAL F1 COMPLEX ASSEMBLY FACTOR 1"/>
    <property type="match status" value="1"/>
</dbReference>
<dbReference type="InterPro" id="IPR010591">
    <property type="entry name" value="ATP11"/>
</dbReference>
<feature type="region of interest" description="Disordered" evidence="5">
    <location>
        <begin position="60"/>
        <end position="87"/>
    </location>
</feature>
<organism evidence="6 7">
    <name type="scientific">Orchesella dallaii</name>
    <dbReference type="NCBI Taxonomy" id="48710"/>
    <lineage>
        <taxon>Eukaryota</taxon>
        <taxon>Metazoa</taxon>
        <taxon>Ecdysozoa</taxon>
        <taxon>Arthropoda</taxon>
        <taxon>Hexapoda</taxon>
        <taxon>Collembola</taxon>
        <taxon>Entomobryomorpha</taxon>
        <taxon>Entomobryoidea</taxon>
        <taxon>Orchesellidae</taxon>
        <taxon>Orchesellinae</taxon>
        <taxon>Orchesella</taxon>
    </lineage>
</organism>
<keyword evidence="7" id="KW-1185">Reference proteome</keyword>
<dbReference type="Proteomes" id="UP001642540">
    <property type="component" value="Unassembled WGS sequence"/>
</dbReference>
<name>A0ABP1RRI3_9HEXA</name>
<feature type="compositionally biased region" description="Polar residues" evidence="5">
    <location>
        <begin position="60"/>
        <end position="86"/>
    </location>
</feature>
<evidence type="ECO:0008006" key="8">
    <source>
        <dbReference type="Google" id="ProtNLM"/>
    </source>
</evidence>
<evidence type="ECO:0000256" key="1">
    <source>
        <dbReference type="ARBA" id="ARBA00004173"/>
    </source>
</evidence>
<accession>A0ABP1RRI3</accession>